<gene>
    <name evidence="2" type="ORF">CNYM01_12962</name>
</gene>
<dbReference type="AlphaFoldDB" id="A0A135UUA4"/>
<dbReference type="Proteomes" id="UP000070054">
    <property type="component" value="Unassembled WGS sequence"/>
</dbReference>
<feature type="compositionally biased region" description="Polar residues" evidence="1">
    <location>
        <begin position="1"/>
        <end position="12"/>
    </location>
</feature>
<organism evidence="2 3">
    <name type="scientific">Colletotrichum nymphaeae SA-01</name>
    <dbReference type="NCBI Taxonomy" id="1460502"/>
    <lineage>
        <taxon>Eukaryota</taxon>
        <taxon>Fungi</taxon>
        <taxon>Dikarya</taxon>
        <taxon>Ascomycota</taxon>
        <taxon>Pezizomycotina</taxon>
        <taxon>Sordariomycetes</taxon>
        <taxon>Hypocreomycetidae</taxon>
        <taxon>Glomerellales</taxon>
        <taxon>Glomerellaceae</taxon>
        <taxon>Colletotrichum</taxon>
        <taxon>Colletotrichum acutatum species complex</taxon>
    </lineage>
</organism>
<proteinExistence type="predicted"/>
<sequence length="391" mass="43792">MSSRANAPNLTSLLDGGSQDNPLFRVHESSPFDAASGRSPRRASQPEACHSVETSRSMESLWQSRSAHPTRRFTPSSAPVAGRNDSLTLNGPSGLLPPTIIESAPATSRPAAANDSPEEHGRSKLCYDSVSDLGWVGGNDNLAVIRQLKMETGSSPNEPGLADAADISPCIRHSCRTGSEAPRCHSPSNNQDDIDTSNCACPDKLAIYKKLTCEDRRIELCRAFDERRFDAMIYGQPDAFPPPHGIFVDTGPASIGAAGAVKKTCRPLYMRINPRIHWSHNRSDRWRELKMEEIKSRGGRKTNFGKAAHRMREQRIATERREAEEPPEPWSHHRPMDFGDVPVHELPRDVQENESWMRAAKWMRESREVSLQAAKLEADHKPWEHLFRRRR</sequence>
<reference evidence="2 3" key="1">
    <citation type="submission" date="2014-02" db="EMBL/GenBank/DDBJ databases">
        <title>The genome sequence of Colletotrichum nymphaeae SA-01.</title>
        <authorList>
            <person name="Baroncelli R."/>
            <person name="Thon M.R."/>
        </authorList>
    </citation>
    <scope>NUCLEOTIDE SEQUENCE [LARGE SCALE GENOMIC DNA]</scope>
    <source>
        <strain evidence="2 3">SA-01</strain>
    </source>
</reference>
<keyword evidence="3" id="KW-1185">Reference proteome</keyword>
<evidence type="ECO:0000313" key="3">
    <source>
        <dbReference type="Proteomes" id="UP000070054"/>
    </source>
</evidence>
<name>A0A135UUA4_9PEZI</name>
<feature type="region of interest" description="Disordered" evidence="1">
    <location>
        <begin position="1"/>
        <end position="101"/>
    </location>
</feature>
<dbReference type="OrthoDB" id="3550599at2759"/>
<comment type="caution">
    <text evidence="2">The sequence shown here is derived from an EMBL/GenBank/DDBJ whole genome shotgun (WGS) entry which is preliminary data.</text>
</comment>
<evidence type="ECO:0000313" key="2">
    <source>
        <dbReference type="EMBL" id="KXH63922.1"/>
    </source>
</evidence>
<evidence type="ECO:0000256" key="1">
    <source>
        <dbReference type="SAM" id="MobiDB-lite"/>
    </source>
</evidence>
<dbReference type="EMBL" id="JEMN01000148">
    <property type="protein sequence ID" value="KXH63922.1"/>
    <property type="molecule type" value="Genomic_DNA"/>
</dbReference>
<protein>
    <submittedName>
        <fullName evidence="2">Uncharacterized protein</fullName>
    </submittedName>
</protein>
<accession>A0A135UUA4</accession>
<feature type="region of interest" description="Disordered" evidence="1">
    <location>
        <begin position="317"/>
        <end position="336"/>
    </location>
</feature>
<feature type="compositionally biased region" description="Polar residues" evidence="1">
    <location>
        <begin position="52"/>
        <end position="77"/>
    </location>
</feature>